<sequence length="295" mass="34705">QLEQCDYDIIGEGSQGTVYLCTNKQSNQRFVVKEVELGQMSAKEKELVLNEAHLYQSQLSHPNLIKYINSELSGQNLYLFMEYANSGTLLDFLKNLSEQNTVLREQEIWLVLLSLMHVLRYLHSENYIHRDIKPDNVFMHQENGVLKVFLGDLGMSKNILQQKPTTIVGTWEFQAPEITRNYGKEIDFWSVGIVLYLMLSFRLPVMRAESSENEKNRIRKLISQTELPPIETKYKELNEIMKQLTKIKVEERLTANQFFEMKLVKQKIEELEQTYQLGYMKSLLTKLIFKLFKQY</sequence>
<dbReference type="Pfam" id="PF00069">
    <property type="entry name" value="Pkinase"/>
    <property type="match status" value="1"/>
</dbReference>
<keyword evidence="5 10" id="KW-0418">Kinase</keyword>
<dbReference type="InterPro" id="IPR001245">
    <property type="entry name" value="Ser-Thr/Tyr_kinase_cat_dom"/>
</dbReference>
<evidence type="ECO:0000259" key="9">
    <source>
        <dbReference type="PROSITE" id="PS50011"/>
    </source>
</evidence>
<evidence type="ECO:0000256" key="5">
    <source>
        <dbReference type="ARBA" id="ARBA00022777"/>
    </source>
</evidence>
<keyword evidence="2" id="KW-0723">Serine/threonine-protein kinase</keyword>
<dbReference type="AlphaFoldDB" id="A0A146K3G7"/>
<feature type="domain" description="Protein kinase" evidence="9">
    <location>
        <begin position="4"/>
        <end position="264"/>
    </location>
</feature>
<dbReference type="PANTHER" id="PTHR44899:SF3">
    <property type="entry name" value="SERINE_THREONINE-PROTEIN KINASE NEK1"/>
    <property type="match status" value="1"/>
</dbReference>
<keyword evidence="4" id="KW-0547">Nucleotide-binding</keyword>
<evidence type="ECO:0000313" key="10">
    <source>
        <dbReference type="EMBL" id="JAP91450.1"/>
    </source>
</evidence>
<proteinExistence type="predicted"/>
<reference evidence="10" key="1">
    <citation type="submission" date="2015-07" db="EMBL/GenBank/DDBJ databases">
        <title>Adaptation to a free-living lifestyle via gene acquisitions in the diplomonad Trepomonas sp. PC1.</title>
        <authorList>
            <person name="Xu F."/>
            <person name="Jerlstrom-Hultqvist J."/>
            <person name="Kolisko M."/>
            <person name="Simpson A.G.B."/>
            <person name="Roger A.J."/>
            <person name="Svard S.G."/>
            <person name="Andersson J.O."/>
        </authorList>
    </citation>
    <scope>NUCLEOTIDE SEQUENCE</scope>
    <source>
        <strain evidence="10">PC1</strain>
    </source>
</reference>
<evidence type="ECO:0000256" key="8">
    <source>
        <dbReference type="ARBA" id="ARBA00048679"/>
    </source>
</evidence>
<accession>A0A146K3G7</accession>
<dbReference type="InterPro" id="IPR051131">
    <property type="entry name" value="NEK_Ser/Thr_kinase_NIMA"/>
</dbReference>
<protein>
    <recommendedName>
        <fullName evidence="1">non-specific serine/threonine protein kinase</fullName>
        <ecNumber evidence="1">2.7.11.1</ecNumber>
    </recommendedName>
</protein>
<dbReference type="PRINTS" id="PR00109">
    <property type="entry name" value="TYRKINASE"/>
</dbReference>
<dbReference type="Gene3D" id="1.10.510.10">
    <property type="entry name" value="Transferase(Phosphotransferase) domain 1"/>
    <property type="match status" value="1"/>
</dbReference>
<feature type="non-terminal residue" evidence="10">
    <location>
        <position position="1"/>
    </location>
</feature>
<evidence type="ECO:0000256" key="3">
    <source>
        <dbReference type="ARBA" id="ARBA00022679"/>
    </source>
</evidence>
<dbReference type="EC" id="2.7.11.1" evidence="1"/>
<evidence type="ECO:0000256" key="2">
    <source>
        <dbReference type="ARBA" id="ARBA00022527"/>
    </source>
</evidence>
<evidence type="ECO:0000256" key="7">
    <source>
        <dbReference type="ARBA" id="ARBA00047899"/>
    </source>
</evidence>
<evidence type="ECO:0000256" key="4">
    <source>
        <dbReference type="ARBA" id="ARBA00022741"/>
    </source>
</evidence>
<dbReference type="PANTHER" id="PTHR44899">
    <property type="entry name" value="CAMK FAMILY PROTEIN KINASE"/>
    <property type="match status" value="1"/>
</dbReference>
<dbReference type="GO" id="GO:0004674">
    <property type="term" value="F:protein serine/threonine kinase activity"/>
    <property type="evidence" value="ECO:0007669"/>
    <property type="project" value="UniProtKB-KW"/>
</dbReference>
<organism evidence="10">
    <name type="scientific">Trepomonas sp. PC1</name>
    <dbReference type="NCBI Taxonomy" id="1076344"/>
    <lineage>
        <taxon>Eukaryota</taxon>
        <taxon>Metamonada</taxon>
        <taxon>Diplomonadida</taxon>
        <taxon>Hexamitidae</taxon>
        <taxon>Hexamitinae</taxon>
        <taxon>Trepomonas</taxon>
    </lineage>
</organism>
<dbReference type="SUPFAM" id="SSF56112">
    <property type="entry name" value="Protein kinase-like (PK-like)"/>
    <property type="match status" value="1"/>
</dbReference>
<dbReference type="InterPro" id="IPR000719">
    <property type="entry name" value="Prot_kinase_dom"/>
</dbReference>
<dbReference type="SMART" id="SM00220">
    <property type="entry name" value="S_TKc"/>
    <property type="match status" value="1"/>
</dbReference>
<evidence type="ECO:0000256" key="1">
    <source>
        <dbReference type="ARBA" id="ARBA00012513"/>
    </source>
</evidence>
<dbReference type="EMBL" id="GDID01005156">
    <property type="protein sequence ID" value="JAP91450.1"/>
    <property type="molecule type" value="Transcribed_RNA"/>
</dbReference>
<gene>
    <name evidence="10" type="ORF">TPC1_16945</name>
</gene>
<comment type="catalytic activity">
    <reaction evidence="7">
        <text>L-threonyl-[protein] + ATP = O-phospho-L-threonyl-[protein] + ADP + H(+)</text>
        <dbReference type="Rhea" id="RHEA:46608"/>
        <dbReference type="Rhea" id="RHEA-COMP:11060"/>
        <dbReference type="Rhea" id="RHEA-COMP:11605"/>
        <dbReference type="ChEBI" id="CHEBI:15378"/>
        <dbReference type="ChEBI" id="CHEBI:30013"/>
        <dbReference type="ChEBI" id="CHEBI:30616"/>
        <dbReference type="ChEBI" id="CHEBI:61977"/>
        <dbReference type="ChEBI" id="CHEBI:456216"/>
        <dbReference type="EC" id="2.7.11.1"/>
    </reaction>
</comment>
<feature type="non-terminal residue" evidence="10">
    <location>
        <position position="295"/>
    </location>
</feature>
<name>A0A146K3G7_9EUKA</name>
<comment type="catalytic activity">
    <reaction evidence="8">
        <text>L-seryl-[protein] + ATP = O-phospho-L-seryl-[protein] + ADP + H(+)</text>
        <dbReference type="Rhea" id="RHEA:17989"/>
        <dbReference type="Rhea" id="RHEA-COMP:9863"/>
        <dbReference type="Rhea" id="RHEA-COMP:11604"/>
        <dbReference type="ChEBI" id="CHEBI:15378"/>
        <dbReference type="ChEBI" id="CHEBI:29999"/>
        <dbReference type="ChEBI" id="CHEBI:30616"/>
        <dbReference type="ChEBI" id="CHEBI:83421"/>
        <dbReference type="ChEBI" id="CHEBI:456216"/>
        <dbReference type="EC" id="2.7.11.1"/>
    </reaction>
</comment>
<dbReference type="InterPro" id="IPR008271">
    <property type="entry name" value="Ser/Thr_kinase_AS"/>
</dbReference>
<dbReference type="InterPro" id="IPR011009">
    <property type="entry name" value="Kinase-like_dom_sf"/>
</dbReference>
<dbReference type="PROSITE" id="PS50011">
    <property type="entry name" value="PROTEIN_KINASE_DOM"/>
    <property type="match status" value="1"/>
</dbReference>
<dbReference type="GO" id="GO:0005524">
    <property type="term" value="F:ATP binding"/>
    <property type="evidence" value="ECO:0007669"/>
    <property type="project" value="UniProtKB-KW"/>
</dbReference>
<evidence type="ECO:0000256" key="6">
    <source>
        <dbReference type="ARBA" id="ARBA00022840"/>
    </source>
</evidence>
<keyword evidence="3" id="KW-0808">Transferase</keyword>
<keyword evidence="6" id="KW-0067">ATP-binding</keyword>
<dbReference type="PROSITE" id="PS00108">
    <property type="entry name" value="PROTEIN_KINASE_ST"/>
    <property type="match status" value="1"/>
</dbReference>